<organism evidence="2 3">
    <name type="scientific">Leuconostoc inhae</name>
    <dbReference type="NCBI Taxonomy" id="178001"/>
    <lineage>
        <taxon>Bacteria</taxon>
        <taxon>Bacillati</taxon>
        <taxon>Bacillota</taxon>
        <taxon>Bacilli</taxon>
        <taxon>Lactobacillales</taxon>
        <taxon>Lactobacillaceae</taxon>
        <taxon>Leuconostoc</taxon>
    </lineage>
</organism>
<keyword evidence="4" id="KW-1185">Reference proteome</keyword>
<dbReference type="Proteomes" id="UP000199047">
    <property type="component" value="Unassembled WGS sequence"/>
</dbReference>
<evidence type="ECO:0000313" key="2">
    <source>
        <dbReference type="EMBL" id="CUW15518.1"/>
    </source>
</evidence>
<reference evidence="3 4" key="1">
    <citation type="submission" date="2015-12" db="EMBL/GenBank/DDBJ databases">
        <authorList>
            <person name="Andreevskaya M."/>
        </authorList>
    </citation>
    <scope>NUCLEOTIDE SEQUENCE [LARGE SCALE GENOMIC DNA]</scope>
    <source>
        <strain evidence="1 4">KSL4-2</strain>
        <strain evidence="2 3">PL111</strain>
    </source>
</reference>
<dbReference type="Proteomes" id="UP000198868">
    <property type="component" value="Unassembled WGS sequence"/>
</dbReference>
<evidence type="ECO:0000313" key="4">
    <source>
        <dbReference type="Proteomes" id="UP000199047"/>
    </source>
</evidence>
<protein>
    <submittedName>
        <fullName evidence="2">Uncharacterized protein</fullName>
    </submittedName>
</protein>
<accession>A0AAN2UH78</accession>
<proteinExistence type="predicted"/>
<dbReference type="AlphaFoldDB" id="A0AAN2UH78"/>
<evidence type="ECO:0000313" key="3">
    <source>
        <dbReference type="Proteomes" id="UP000198868"/>
    </source>
</evidence>
<sequence>MVNATTPLTFGAIKVPFSSEMYNGLSQKYLAEPVISYLF</sequence>
<evidence type="ECO:0000313" key="1">
    <source>
        <dbReference type="EMBL" id="CUW03627.1"/>
    </source>
</evidence>
<dbReference type="EMBL" id="FBTB01000003">
    <property type="protein sequence ID" value="CUW03627.1"/>
    <property type="molecule type" value="Genomic_DNA"/>
</dbReference>
<name>A0AAN2UH78_9LACO</name>
<dbReference type="EMBL" id="FBTU01000022">
    <property type="protein sequence ID" value="CUW15518.1"/>
    <property type="molecule type" value="Genomic_DNA"/>
</dbReference>
<comment type="caution">
    <text evidence="2">The sequence shown here is derived from an EMBL/GenBank/DDBJ whole genome shotgun (WGS) entry which is preliminary data.</text>
</comment>
<gene>
    <name evidence="1" type="ORF">KSL4_0893</name>
    <name evidence="2" type="ORF">PL111_1709</name>
</gene>